<keyword evidence="3" id="KW-0378">Hydrolase</keyword>
<dbReference type="Pfam" id="PF19567">
    <property type="entry name" value="CpsB_CapC"/>
    <property type="match status" value="1"/>
</dbReference>
<name>A0A101I228_UNCT6</name>
<dbReference type="EC" id="3.1.3.48" evidence="2"/>
<comment type="similarity">
    <text evidence="1">Belongs to the metallo-dependent hydrolases superfamily. CpsB/CapC family.</text>
</comment>
<dbReference type="PANTHER" id="PTHR39181">
    <property type="entry name" value="TYROSINE-PROTEIN PHOSPHATASE YWQE"/>
    <property type="match status" value="1"/>
</dbReference>
<gene>
    <name evidence="5" type="ORF">XE03_0759</name>
</gene>
<comment type="catalytic activity">
    <reaction evidence="4">
        <text>O-phospho-L-tyrosyl-[protein] + H2O = L-tyrosyl-[protein] + phosphate</text>
        <dbReference type="Rhea" id="RHEA:10684"/>
        <dbReference type="Rhea" id="RHEA-COMP:10136"/>
        <dbReference type="Rhea" id="RHEA-COMP:20101"/>
        <dbReference type="ChEBI" id="CHEBI:15377"/>
        <dbReference type="ChEBI" id="CHEBI:43474"/>
        <dbReference type="ChEBI" id="CHEBI:46858"/>
        <dbReference type="ChEBI" id="CHEBI:61978"/>
        <dbReference type="EC" id="3.1.3.48"/>
    </reaction>
</comment>
<evidence type="ECO:0000313" key="6">
    <source>
        <dbReference type="Proteomes" id="UP000053467"/>
    </source>
</evidence>
<dbReference type="AlphaFoldDB" id="A0A101I228"/>
<dbReference type="GO" id="GO:0030145">
    <property type="term" value="F:manganese ion binding"/>
    <property type="evidence" value="ECO:0007669"/>
    <property type="project" value="InterPro"/>
</dbReference>
<comment type="caution">
    <text evidence="5">The sequence shown here is derived from an EMBL/GenBank/DDBJ whole genome shotgun (WGS) entry which is preliminary data.</text>
</comment>
<proteinExistence type="inferred from homology"/>
<protein>
    <recommendedName>
        <fullName evidence="2">protein-tyrosine-phosphatase</fullName>
        <ecNumber evidence="2">3.1.3.48</ecNumber>
    </recommendedName>
</protein>
<dbReference type="Gene3D" id="3.20.20.140">
    <property type="entry name" value="Metal-dependent hydrolases"/>
    <property type="match status" value="1"/>
</dbReference>
<dbReference type="PANTHER" id="PTHR39181:SF1">
    <property type="entry name" value="TYROSINE-PROTEIN PHOSPHATASE YWQE"/>
    <property type="match status" value="1"/>
</dbReference>
<dbReference type="Proteomes" id="UP000053467">
    <property type="component" value="Unassembled WGS sequence"/>
</dbReference>
<dbReference type="GO" id="GO:0004725">
    <property type="term" value="F:protein tyrosine phosphatase activity"/>
    <property type="evidence" value="ECO:0007669"/>
    <property type="project" value="UniProtKB-EC"/>
</dbReference>
<evidence type="ECO:0000256" key="4">
    <source>
        <dbReference type="ARBA" id="ARBA00051722"/>
    </source>
</evidence>
<dbReference type="InterPro" id="IPR016195">
    <property type="entry name" value="Pol/histidinol_Pase-like"/>
</dbReference>
<dbReference type="InterPro" id="IPR016667">
    <property type="entry name" value="Caps_polysacc_synth_CpsB/CapC"/>
</dbReference>
<evidence type="ECO:0000256" key="2">
    <source>
        <dbReference type="ARBA" id="ARBA00013064"/>
    </source>
</evidence>
<dbReference type="SUPFAM" id="SSF89550">
    <property type="entry name" value="PHP domain-like"/>
    <property type="match status" value="1"/>
</dbReference>
<sequence>MIDIHNHSLFGLDDGPKDIDTSLKMLEIAKNDGISEIVLTPHIAEEFRYDINNAKEKFFILQEKIKEAGIDLKLHLGFEVRIDKELLKKYEEKIEMLTVDGKSKYVLLEFPFLDIPLYYKEIIKYFTSADITPIIVHPFRNRKIFSNINFLDEIFSLGVLFQFNTDDILNKNILPVFIKVLKKNLVHFVASDAHSLDLRPPILSPSFKIVEKKFKENVAKALFFENPQKIVNGEFFENRVLINSNFFGRIKNMFKKEEED</sequence>
<organism evidence="5 6">
    <name type="scientific">candidate division TA06 bacterium 34_109</name>
    <dbReference type="NCBI Taxonomy" id="1635277"/>
    <lineage>
        <taxon>Bacteria</taxon>
        <taxon>Bacteria division TA06</taxon>
    </lineage>
</organism>
<evidence type="ECO:0000313" key="5">
    <source>
        <dbReference type="EMBL" id="KUK87361.1"/>
    </source>
</evidence>
<accession>A0A101I228</accession>
<evidence type="ECO:0000256" key="1">
    <source>
        <dbReference type="ARBA" id="ARBA00005750"/>
    </source>
</evidence>
<dbReference type="PIRSF" id="PIRSF016557">
    <property type="entry name" value="Caps_synth_CpsB"/>
    <property type="match status" value="1"/>
</dbReference>
<evidence type="ECO:0000256" key="3">
    <source>
        <dbReference type="ARBA" id="ARBA00022801"/>
    </source>
</evidence>
<reference evidence="6" key="1">
    <citation type="journal article" date="2015" name="MBio">
        <title>Genome-Resolved Metagenomic Analysis Reveals Roles for Candidate Phyla and Other Microbial Community Members in Biogeochemical Transformations in Oil Reservoirs.</title>
        <authorList>
            <person name="Hu P."/>
            <person name="Tom L."/>
            <person name="Singh A."/>
            <person name="Thomas B.C."/>
            <person name="Baker B.J."/>
            <person name="Piceno Y.M."/>
            <person name="Andersen G.L."/>
            <person name="Banfield J.F."/>
        </authorList>
    </citation>
    <scope>NUCLEOTIDE SEQUENCE [LARGE SCALE GENOMIC DNA]</scope>
</reference>
<dbReference type="EMBL" id="LGGX01000005">
    <property type="protein sequence ID" value="KUK87361.1"/>
    <property type="molecule type" value="Genomic_DNA"/>
</dbReference>